<accession>A0A150QPC6</accession>
<dbReference type="EMBL" id="JEMA01000444">
    <property type="protein sequence ID" value="KYF69819.1"/>
    <property type="molecule type" value="Genomic_DNA"/>
</dbReference>
<dbReference type="AlphaFoldDB" id="A0A150QPC6"/>
<organism evidence="1 2">
    <name type="scientific">Sorangium cellulosum</name>
    <name type="common">Polyangium cellulosum</name>
    <dbReference type="NCBI Taxonomy" id="56"/>
    <lineage>
        <taxon>Bacteria</taxon>
        <taxon>Pseudomonadati</taxon>
        <taxon>Myxococcota</taxon>
        <taxon>Polyangia</taxon>
        <taxon>Polyangiales</taxon>
        <taxon>Polyangiaceae</taxon>
        <taxon>Sorangium</taxon>
    </lineage>
</organism>
<reference evidence="1 2" key="1">
    <citation type="submission" date="2014-02" db="EMBL/GenBank/DDBJ databases">
        <title>The small core and large imbalanced accessory genome model reveals a collaborative survival strategy of Sorangium cellulosum strains in nature.</title>
        <authorList>
            <person name="Han K."/>
            <person name="Peng R."/>
            <person name="Blom J."/>
            <person name="Li Y.-Z."/>
        </authorList>
    </citation>
    <scope>NUCLEOTIDE SEQUENCE [LARGE SCALE GENOMIC DNA]</scope>
    <source>
        <strain evidence="1 2">So0008-312</strain>
    </source>
</reference>
<gene>
    <name evidence="1" type="ORF">BE15_23670</name>
</gene>
<dbReference type="Proteomes" id="UP000075260">
    <property type="component" value="Unassembled WGS sequence"/>
</dbReference>
<protein>
    <submittedName>
        <fullName evidence="1">Uncharacterized protein</fullName>
    </submittedName>
</protein>
<dbReference type="RefSeq" id="WP_061608036.1">
    <property type="nucleotide sequence ID" value="NZ_JEMA01000444.1"/>
</dbReference>
<sequence length="167" mass="17957">MVASSSSVKVELLERTDVYVVATWRRLMLLVWRGQASVAGVERSRALFQPWATRQVGGAAFLIVVPRERTEPPDAETRAAMQRVATAPGGYLKGVATLIEAEGFIAASVRALMMRLQARGTQGPAPNIFQTPAEVAAWAAAVLQDQEVTPEKLEEAIRVAREAASGG</sequence>
<evidence type="ECO:0000313" key="2">
    <source>
        <dbReference type="Proteomes" id="UP000075260"/>
    </source>
</evidence>
<name>A0A150QPC6_SORCE</name>
<comment type="caution">
    <text evidence="1">The sequence shown here is derived from an EMBL/GenBank/DDBJ whole genome shotgun (WGS) entry which is preliminary data.</text>
</comment>
<proteinExistence type="predicted"/>
<evidence type="ECO:0000313" key="1">
    <source>
        <dbReference type="EMBL" id="KYF69819.1"/>
    </source>
</evidence>